<feature type="non-terminal residue" evidence="15">
    <location>
        <position position="1"/>
    </location>
</feature>
<comment type="similarity">
    <text evidence="2 12">Belongs to the fatty acid desaturase type 1 family.</text>
</comment>
<dbReference type="GO" id="GO:0005506">
    <property type="term" value="F:iron ion binding"/>
    <property type="evidence" value="ECO:0007669"/>
    <property type="project" value="TreeGrafter"/>
</dbReference>
<sequence>MYSSLMGINCGAHRLWSHRSYKANWQLRVLLTGLQTVALQNSIYDWCRDHRSHHRYCETDADPHNAKRGFFFAHMGWLMCRKHREVTIKGKEIDTSDLRADPVVWFQHKYYKPLAILTFLITMAIPVLWWGESWYMAFMGNCFRYIMSLHHTWLVNSWAHLGTHWSYRPYDKHINPCDTRTYNYLALGEGWHNYHHTFPWDYSASEFGWSGNWNTATAFIDMFACIGWAYDRRRPKGSVVKARVQRTGDFDEKYNELTGVYQLVDSTT</sequence>
<dbReference type="OrthoDB" id="10260134at2759"/>
<evidence type="ECO:0000256" key="5">
    <source>
        <dbReference type="ARBA" id="ARBA00022832"/>
    </source>
</evidence>
<keyword evidence="6 13" id="KW-1133">Transmembrane helix</keyword>
<reference evidence="15" key="1">
    <citation type="submission" date="2020-11" db="EMBL/GenBank/DDBJ databases">
        <authorList>
            <person name="Tran Van P."/>
        </authorList>
    </citation>
    <scope>NUCLEOTIDE SEQUENCE</scope>
</reference>
<organism evidence="15">
    <name type="scientific">Oppiella nova</name>
    <dbReference type="NCBI Taxonomy" id="334625"/>
    <lineage>
        <taxon>Eukaryota</taxon>
        <taxon>Metazoa</taxon>
        <taxon>Ecdysozoa</taxon>
        <taxon>Arthropoda</taxon>
        <taxon>Chelicerata</taxon>
        <taxon>Arachnida</taxon>
        <taxon>Acari</taxon>
        <taxon>Acariformes</taxon>
        <taxon>Sarcoptiformes</taxon>
        <taxon>Oribatida</taxon>
        <taxon>Brachypylina</taxon>
        <taxon>Oppioidea</taxon>
        <taxon>Oppiidae</taxon>
        <taxon>Oppiella</taxon>
    </lineage>
</organism>
<dbReference type="PANTHER" id="PTHR11351:SF31">
    <property type="entry name" value="DESATURASE 1, ISOFORM A-RELATED"/>
    <property type="match status" value="1"/>
</dbReference>
<keyword evidence="11 12" id="KW-0275">Fatty acid biosynthesis</keyword>
<evidence type="ECO:0000256" key="12">
    <source>
        <dbReference type="RuleBase" id="RU000581"/>
    </source>
</evidence>
<evidence type="ECO:0000259" key="14">
    <source>
        <dbReference type="Pfam" id="PF00487"/>
    </source>
</evidence>
<keyword evidence="16" id="KW-1185">Reference proteome</keyword>
<evidence type="ECO:0000313" key="16">
    <source>
        <dbReference type="Proteomes" id="UP000728032"/>
    </source>
</evidence>
<evidence type="ECO:0000256" key="2">
    <source>
        <dbReference type="ARBA" id="ARBA00009295"/>
    </source>
</evidence>
<dbReference type="Proteomes" id="UP000728032">
    <property type="component" value="Unassembled WGS sequence"/>
</dbReference>
<keyword evidence="4 12" id="KW-0812">Transmembrane</keyword>
<dbReference type="GO" id="GO:0004768">
    <property type="term" value="F:stearoyl-CoA 9-desaturase activity"/>
    <property type="evidence" value="ECO:0007669"/>
    <property type="project" value="TreeGrafter"/>
</dbReference>
<dbReference type="Pfam" id="PF00487">
    <property type="entry name" value="FA_desaturase"/>
    <property type="match status" value="1"/>
</dbReference>
<dbReference type="InterPro" id="IPR015876">
    <property type="entry name" value="Acyl-CoA_DS"/>
</dbReference>
<evidence type="ECO:0000313" key="15">
    <source>
        <dbReference type="EMBL" id="CAD7659364.1"/>
    </source>
</evidence>
<keyword evidence="10 13" id="KW-0472">Membrane</keyword>
<dbReference type="PANTHER" id="PTHR11351">
    <property type="entry name" value="ACYL-COA DESATURASE"/>
    <property type="match status" value="1"/>
</dbReference>
<dbReference type="EMBL" id="OC932034">
    <property type="protein sequence ID" value="CAD7659364.1"/>
    <property type="molecule type" value="Genomic_DNA"/>
</dbReference>
<keyword evidence="7 12" id="KW-0560">Oxidoreductase</keyword>
<evidence type="ECO:0000256" key="9">
    <source>
        <dbReference type="ARBA" id="ARBA00023098"/>
    </source>
</evidence>
<dbReference type="AlphaFoldDB" id="A0A7R9MHX5"/>
<proteinExistence type="inferred from homology"/>
<comment type="cofactor">
    <cofactor evidence="12">
        <name>Fe(2+)</name>
        <dbReference type="ChEBI" id="CHEBI:29033"/>
    </cofactor>
</comment>
<evidence type="ECO:0000256" key="1">
    <source>
        <dbReference type="ARBA" id="ARBA00004141"/>
    </source>
</evidence>
<keyword evidence="8" id="KW-0408">Iron</keyword>
<feature type="transmembrane region" description="Helical" evidence="13">
    <location>
        <begin position="114"/>
        <end position="131"/>
    </location>
</feature>
<evidence type="ECO:0000256" key="4">
    <source>
        <dbReference type="ARBA" id="ARBA00022692"/>
    </source>
</evidence>
<dbReference type="GO" id="GO:0006636">
    <property type="term" value="P:unsaturated fatty acid biosynthetic process"/>
    <property type="evidence" value="ECO:0007669"/>
    <property type="project" value="TreeGrafter"/>
</dbReference>
<accession>A0A7R9MHX5</accession>
<gene>
    <name evidence="15" type="ORF">ONB1V03_LOCUS15960</name>
</gene>
<comment type="domain">
    <text evidence="12">The histidine box domains are involved in binding the catalytic metal ions.</text>
</comment>
<evidence type="ECO:0000256" key="6">
    <source>
        <dbReference type="ARBA" id="ARBA00022989"/>
    </source>
</evidence>
<keyword evidence="3 12" id="KW-0444">Lipid biosynthesis</keyword>
<dbReference type="InterPro" id="IPR005804">
    <property type="entry name" value="FA_desaturase_dom"/>
</dbReference>
<feature type="domain" description="Fatty acid desaturase" evidence="14">
    <location>
        <begin position="5"/>
        <end position="199"/>
    </location>
</feature>
<evidence type="ECO:0000256" key="3">
    <source>
        <dbReference type="ARBA" id="ARBA00022516"/>
    </source>
</evidence>
<keyword evidence="5" id="KW-0276">Fatty acid metabolism</keyword>
<evidence type="ECO:0000256" key="8">
    <source>
        <dbReference type="ARBA" id="ARBA00023004"/>
    </source>
</evidence>
<evidence type="ECO:0000256" key="13">
    <source>
        <dbReference type="SAM" id="Phobius"/>
    </source>
</evidence>
<evidence type="ECO:0000256" key="7">
    <source>
        <dbReference type="ARBA" id="ARBA00023002"/>
    </source>
</evidence>
<dbReference type="GO" id="GO:0005789">
    <property type="term" value="C:endoplasmic reticulum membrane"/>
    <property type="evidence" value="ECO:0007669"/>
    <property type="project" value="TreeGrafter"/>
</dbReference>
<dbReference type="PRINTS" id="PR00075">
    <property type="entry name" value="FACDDSATRASE"/>
</dbReference>
<dbReference type="CDD" id="cd03505">
    <property type="entry name" value="Delta9-FADS-like"/>
    <property type="match status" value="1"/>
</dbReference>
<protein>
    <recommendedName>
        <fullName evidence="14">Fatty acid desaturase domain-containing protein</fullName>
    </recommendedName>
</protein>
<evidence type="ECO:0000256" key="10">
    <source>
        <dbReference type="ARBA" id="ARBA00023136"/>
    </source>
</evidence>
<evidence type="ECO:0000256" key="11">
    <source>
        <dbReference type="ARBA" id="ARBA00023160"/>
    </source>
</evidence>
<dbReference type="EMBL" id="CAJPVJ010017209">
    <property type="protein sequence ID" value="CAG2176526.1"/>
    <property type="molecule type" value="Genomic_DNA"/>
</dbReference>
<keyword evidence="9" id="KW-0443">Lipid metabolism</keyword>
<comment type="subcellular location">
    <subcellularLocation>
        <location evidence="1">Membrane</location>
        <topology evidence="1">Multi-pass membrane protein</topology>
    </subcellularLocation>
</comment>
<name>A0A7R9MHX5_9ACAR</name>